<evidence type="ECO:0000256" key="6">
    <source>
        <dbReference type="ARBA" id="ARBA00023033"/>
    </source>
</evidence>
<keyword evidence="5 7" id="KW-0408">Iron</keyword>
<evidence type="ECO:0000313" key="9">
    <source>
        <dbReference type="Proteomes" id="UP001472677"/>
    </source>
</evidence>
<proteinExistence type="inferred from homology"/>
<keyword evidence="2 7" id="KW-0349">Heme</keyword>
<evidence type="ECO:0000256" key="1">
    <source>
        <dbReference type="ARBA" id="ARBA00010617"/>
    </source>
</evidence>
<name>A0ABR2FJ74_9ROSI</name>
<evidence type="ECO:0000256" key="2">
    <source>
        <dbReference type="ARBA" id="ARBA00022617"/>
    </source>
</evidence>
<keyword evidence="9" id="KW-1185">Reference proteome</keyword>
<dbReference type="InterPro" id="IPR050651">
    <property type="entry name" value="Plant_Cytochrome_P450_Monoox"/>
</dbReference>
<evidence type="ECO:0000256" key="5">
    <source>
        <dbReference type="ARBA" id="ARBA00023004"/>
    </source>
</evidence>
<dbReference type="PROSITE" id="PS00086">
    <property type="entry name" value="CYTOCHROME_P450"/>
    <property type="match status" value="1"/>
</dbReference>
<comment type="similarity">
    <text evidence="1 7">Belongs to the cytochrome P450 family.</text>
</comment>
<keyword evidence="3 7" id="KW-0479">Metal-binding</keyword>
<dbReference type="InterPro" id="IPR036396">
    <property type="entry name" value="Cyt_P450_sf"/>
</dbReference>
<dbReference type="PRINTS" id="PR00385">
    <property type="entry name" value="P450"/>
</dbReference>
<evidence type="ECO:0000313" key="8">
    <source>
        <dbReference type="EMBL" id="KAK8580943.1"/>
    </source>
</evidence>
<gene>
    <name evidence="8" type="ORF">V6N12_071192</name>
</gene>
<keyword evidence="4 7" id="KW-0560">Oxidoreductase</keyword>
<accession>A0ABR2FJ74</accession>
<dbReference type="SUPFAM" id="SSF48264">
    <property type="entry name" value="Cytochrome P450"/>
    <property type="match status" value="1"/>
</dbReference>
<sequence length="485" mass="54577">MAPQAAGAWPIIGHLRLLGGRQLPHITLGALAETYGPVYTIWIGIHPGLVVSSWEIAKEIFTNHDVAVTNRPGTIAAEHLGSNYAMAGVAPYGSYWREMRKVINIALLSNRRIEILKHVRASEAEVSVKELYKTWLKGKNDSGHASVEMKQWFGDLTLNVILRMVAGKRHFGGGAKGEEARRCQKAIREWFHLLGVFALKDAIPFLGFLDLGGHEKAMKETTKELDNMASEWLQEHKRKRGSNEVTEQDFMDVLLSLLEGTNPAPEFDVDTITKSNCLNMITGGGDTTMVALTWTLSFLLNNRRWLRKAQEELDVHVGKERLVNESDLSKLECLQAIVKEALRLHPPVLLYPRLCHEDIRVSGYHVPQGSWIFMNIWKIQTDPTVWSDPLEFRPERFLTSHKDFDVGGDQCFELIPFGFGRRVCPGMYFGLQMVHLTLASFLQTFDVSTVSNATVDMTEDAGLTNTKATPLEVLIKPRLSSKIYK</sequence>
<evidence type="ECO:0000256" key="7">
    <source>
        <dbReference type="RuleBase" id="RU000461"/>
    </source>
</evidence>
<organism evidence="8 9">
    <name type="scientific">Hibiscus sabdariffa</name>
    <name type="common">roselle</name>
    <dbReference type="NCBI Taxonomy" id="183260"/>
    <lineage>
        <taxon>Eukaryota</taxon>
        <taxon>Viridiplantae</taxon>
        <taxon>Streptophyta</taxon>
        <taxon>Embryophyta</taxon>
        <taxon>Tracheophyta</taxon>
        <taxon>Spermatophyta</taxon>
        <taxon>Magnoliopsida</taxon>
        <taxon>eudicotyledons</taxon>
        <taxon>Gunneridae</taxon>
        <taxon>Pentapetalae</taxon>
        <taxon>rosids</taxon>
        <taxon>malvids</taxon>
        <taxon>Malvales</taxon>
        <taxon>Malvaceae</taxon>
        <taxon>Malvoideae</taxon>
        <taxon>Hibiscus</taxon>
    </lineage>
</organism>
<comment type="caution">
    <text evidence="8">The sequence shown here is derived from an EMBL/GenBank/DDBJ whole genome shotgun (WGS) entry which is preliminary data.</text>
</comment>
<dbReference type="Gene3D" id="1.10.630.10">
    <property type="entry name" value="Cytochrome P450"/>
    <property type="match status" value="1"/>
</dbReference>
<protein>
    <recommendedName>
        <fullName evidence="10">Cytochrome P450</fullName>
    </recommendedName>
</protein>
<dbReference type="InterPro" id="IPR017972">
    <property type="entry name" value="Cyt_P450_CS"/>
</dbReference>
<keyword evidence="6 7" id="KW-0503">Monooxygenase</keyword>
<evidence type="ECO:0000256" key="4">
    <source>
        <dbReference type="ARBA" id="ARBA00023002"/>
    </source>
</evidence>
<evidence type="ECO:0008006" key="10">
    <source>
        <dbReference type="Google" id="ProtNLM"/>
    </source>
</evidence>
<evidence type="ECO:0000256" key="3">
    <source>
        <dbReference type="ARBA" id="ARBA00022723"/>
    </source>
</evidence>
<dbReference type="CDD" id="cd20654">
    <property type="entry name" value="CYP82"/>
    <property type="match status" value="1"/>
</dbReference>
<dbReference type="PRINTS" id="PR00463">
    <property type="entry name" value="EP450I"/>
</dbReference>
<dbReference type="EMBL" id="JBBPBM010000006">
    <property type="protein sequence ID" value="KAK8580943.1"/>
    <property type="molecule type" value="Genomic_DNA"/>
</dbReference>
<reference evidence="8 9" key="1">
    <citation type="journal article" date="2024" name="G3 (Bethesda)">
        <title>Genome assembly of Hibiscus sabdariffa L. provides insights into metabolisms of medicinal natural products.</title>
        <authorList>
            <person name="Kim T."/>
        </authorList>
    </citation>
    <scope>NUCLEOTIDE SEQUENCE [LARGE SCALE GENOMIC DNA]</scope>
    <source>
        <strain evidence="8">TK-2024</strain>
        <tissue evidence="8">Old leaves</tissue>
    </source>
</reference>
<dbReference type="InterPro" id="IPR001128">
    <property type="entry name" value="Cyt_P450"/>
</dbReference>
<dbReference type="PANTHER" id="PTHR47947:SF38">
    <property type="entry name" value="CYTOCHROME P450 CYP82D47-LIKE"/>
    <property type="match status" value="1"/>
</dbReference>
<dbReference type="Proteomes" id="UP001472677">
    <property type="component" value="Unassembled WGS sequence"/>
</dbReference>
<dbReference type="Pfam" id="PF00067">
    <property type="entry name" value="p450"/>
    <property type="match status" value="1"/>
</dbReference>
<dbReference type="InterPro" id="IPR002401">
    <property type="entry name" value="Cyt_P450_E_grp-I"/>
</dbReference>
<dbReference type="PANTHER" id="PTHR47947">
    <property type="entry name" value="CYTOCHROME P450 82C3-RELATED"/>
    <property type="match status" value="1"/>
</dbReference>